<dbReference type="Proteomes" id="UP001054252">
    <property type="component" value="Unassembled WGS sequence"/>
</dbReference>
<evidence type="ECO:0000313" key="21">
    <source>
        <dbReference type="Proteomes" id="UP001054252"/>
    </source>
</evidence>
<dbReference type="FunFam" id="3.80.10.10:FF:000416">
    <property type="entry name" value="Probable leucine-rich repeat receptor-like protein kinase At5g63930"/>
    <property type="match status" value="1"/>
</dbReference>
<keyword evidence="15" id="KW-0325">Glycoprotein</keyword>
<proteinExistence type="predicted"/>
<dbReference type="PRINTS" id="PR00019">
    <property type="entry name" value="LEURICHRPT"/>
</dbReference>
<protein>
    <recommendedName>
        <fullName evidence="2">non-specific serine/threonine protein kinase</fullName>
        <ecNumber evidence="2">2.7.11.1</ecNumber>
    </recommendedName>
</protein>
<keyword evidence="3" id="KW-1003">Cell membrane</keyword>
<keyword evidence="9" id="KW-0677">Repeat</keyword>
<dbReference type="EMBL" id="BPVZ01000088">
    <property type="protein sequence ID" value="GKV30745.1"/>
    <property type="molecule type" value="Genomic_DNA"/>
</dbReference>
<evidence type="ECO:0000256" key="6">
    <source>
        <dbReference type="ARBA" id="ARBA00022679"/>
    </source>
</evidence>
<dbReference type="Gene3D" id="1.10.510.10">
    <property type="entry name" value="Transferase(Phosphotransferase) domain 1"/>
    <property type="match status" value="1"/>
</dbReference>
<dbReference type="PANTHER" id="PTHR48053">
    <property type="entry name" value="LEUCINE RICH REPEAT FAMILY PROTEIN, EXPRESSED"/>
    <property type="match status" value="1"/>
</dbReference>
<evidence type="ECO:0000256" key="15">
    <source>
        <dbReference type="ARBA" id="ARBA00023180"/>
    </source>
</evidence>
<dbReference type="GO" id="GO:0005886">
    <property type="term" value="C:plasma membrane"/>
    <property type="evidence" value="ECO:0007669"/>
    <property type="project" value="UniProtKB-SubCell"/>
</dbReference>
<dbReference type="EC" id="2.7.11.1" evidence="2"/>
<dbReference type="InterPro" id="IPR000719">
    <property type="entry name" value="Prot_kinase_dom"/>
</dbReference>
<evidence type="ECO:0000256" key="2">
    <source>
        <dbReference type="ARBA" id="ARBA00012513"/>
    </source>
</evidence>
<evidence type="ECO:0000256" key="12">
    <source>
        <dbReference type="ARBA" id="ARBA00022989"/>
    </source>
</evidence>
<dbReference type="Gene3D" id="3.80.10.10">
    <property type="entry name" value="Ribonuclease Inhibitor"/>
    <property type="match status" value="3"/>
</dbReference>
<keyword evidence="21" id="KW-1185">Reference proteome</keyword>
<evidence type="ECO:0000313" key="20">
    <source>
        <dbReference type="EMBL" id="GKV30745.1"/>
    </source>
</evidence>
<sequence length="633" mass="69069">MAPSFLILLLLQSLHACTYSQRVNQTDSLLKWKTSLHYKSQTSLSSWVGDNPCSWVGITCDKARSITNLNLSSYGLKGTLHSLNFLAFPTLMELQLSDNSLYGTIPPSIGKLSQLRILYLDCNDFSGNIPSEIGLLTSLNLLSLYGNQLNGAIPKEMGILESLKNIDLSNNNLSGQIPSSIGNLKILCIFNLSINKLSGSIPHEVGMVGSLSKLDLSSNNLSGPIPTSIGNLKNLSILYLYQNKLSGSIPQEVGMLRSLTKLGLSRNNLSGPIPTSIGNLKILSSLFLWKNNLSGSIPQEVGMLGSLSNLDLSRNNLSGPIPTSIGNLKNLSILSLSGNKLSGSIPQEVGMLRSLSILSLSRNNLSGPIPTSIAFHSEIHSLTNIRHRNIVKLYGFCSNAEHSFLVCEFIERGSLRKILTNEEEAMDLNWIKRLNVIKGLANALCYMHHECSTPIIHQDISSNNVLLDLEYEAHVSNFGTARILKPNSSVRSLVAGTFGYIAPELAYTMEVNEKCDVYSFGVVTMEVLMGRHPSDLISALLSQLAPLPSSTPPNWRQMLIKDLIDPRLLVPTGEATVHVASTVRLALVCLQANPQYRPTMRQVSQALTSEWPPLPKPFSMITLEDLVGQDLSG</sequence>
<keyword evidence="8 18" id="KW-0732">Signal</keyword>
<accession>A0AAV5L0H9</accession>
<evidence type="ECO:0000256" key="8">
    <source>
        <dbReference type="ARBA" id="ARBA00022729"/>
    </source>
</evidence>
<evidence type="ECO:0000256" key="14">
    <source>
        <dbReference type="ARBA" id="ARBA00023170"/>
    </source>
</evidence>
<keyword evidence="4" id="KW-0597">Phosphoprotein</keyword>
<keyword evidence="5" id="KW-0433">Leucine-rich repeat</keyword>
<evidence type="ECO:0000256" key="16">
    <source>
        <dbReference type="ARBA" id="ARBA00047899"/>
    </source>
</evidence>
<evidence type="ECO:0000256" key="4">
    <source>
        <dbReference type="ARBA" id="ARBA00022553"/>
    </source>
</evidence>
<dbReference type="FunFam" id="3.80.10.10:FF:000719">
    <property type="entry name" value="MDIS1-interacting receptor like kinase 2 isoform A"/>
    <property type="match status" value="1"/>
</dbReference>
<gene>
    <name evidence="20" type="ORF">SLEP1_g39525</name>
</gene>
<comment type="catalytic activity">
    <reaction evidence="16">
        <text>L-threonyl-[protein] + ATP = O-phospho-L-threonyl-[protein] + ADP + H(+)</text>
        <dbReference type="Rhea" id="RHEA:46608"/>
        <dbReference type="Rhea" id="RHEA-COMP:11060"/>
        <dbReference type="Rhea" id="RHEA-COMP:11605"/>
        <dbReference type="ChEBI" id="CHEBI:15378"/>
        <dbReference type="ChEBI" id="CHEBI:30013"/>
        <dbReference type="ChEBI" id="CHEBI:30616"/>
        <dbReference type="ChEBI" id="CHEBI:61977"/>
        <dbReference type="ChEBI" id="CHEBI:456216"/>
        <dbReference type="EC" id="2.7.11.1"/>
    </reaction>
</comment>
<dbReference type="Pfam" id="PF08263">
    <property type="entry name" value="LRRNT_2"/>
    <property type="match status" value="1"/>
</dbReference>
<dbReference type="Pfam" id="PF13855">
    <property type="entry name" value="LRR_8"/>
    <property type="match status" value="2"/>
</dbReference>
<dbReference type="GO" id="GO:0004674">
    <property type="term" value="F:protein serine/threonine kinase activity"/>
    <property type="evidence" value="ECO:0007669"/>
    <property type="project" value="UniProtKB-EC"/>
</dbReference>
<evidence type="ECO:0000256" key="13">
    <source>
        <dbReference type="ARBA" id="ARBA00023136"/>
    </source>
</evidence>
<dbReference type="PANTHER" id="PTHR48053:SF168">
    <property type="entry name" value="LRR RECEPTOR-LIKE KINASE FAMILY PROTEIN"/>
    <property type="match status" value="1"/>
</dbReference>
<keyword evidence="10" id="KW-0547">Nucleotide-binding</keyword>
<keyword evidence="14" id="KW-0675">Receptor</keyword>
<keyword evidence="6" id="KW-0808">Transferase</keyword>
<evidence type="ECO:0000259" key="19">
    <source>
        <dbReference type="PROSITE" id="PS50011"/>
    </source>
</evidence>
<feature type="chain" id="PRO_5043573974" description="non-specific serine/threonine protein kinase" evidence="18">
    <location>
        <begin position="21"/>
        <end position="633"/>
    </location>
</feature>
<name>A0AAV5L0H9_9ROSI</name>
<evidence type="ECO:0000256" key="10">
    <source>
        <dbReference type="ARBA" id="ARBA00022741"/>
    </source>
</evidence>
<evidence type="ECO:0000256" key="11">
    <source>
        <dbReference type="ARBA" id="ARBA00022840"/>
    </source>
</evidence>
<evidence type="ECO:0000256" key="5">
    <source>
        <dbReference type="ARBA" id="ARBA00022614"/>
    </source>
</evidence>
<keyword evidence="12" id="KW-1133">Transmembrane helix</keyword>
<dbReference type="SUPFAM" id="SSF56112">
    <property type="entry name" value="Protein kinase-like (PK-like)"/>
    <property type="match status" value="1"/>
</dbReference>
<keyword evidence="11" id="KW-0067">ATP-binding</keyword>
<comment type="caution">
    <text evidence="20">The sequence shown here is derived from an EMBL/GenBank/DDBJ whole genome shotgun (WGS) entry which is preliminary data.</text>
</comment>
<dbReference type="InterPro" id="IPR003591">
    <property type="entry name" value="Leu-rich_rpt_typical-subtyp"/>
</dbReference>
<feature type="signal peptide" evidence="18">
    <location>
        <begin position="1"/>
        <end position="20"/>
    </location>
</feature>
<organism evidence="20 21">
    <name type="scientific">Rubroshorea leprosula</name>
    <dbReference type="NCBI Taxonomy" id="152421"/>
    <lineage>
        <taxon>Eukaryota</taxon>
        <taxon>Viridiplantae</taxon>
        <taxon>Streptophyta</taxon>
        <taxon>Embryophyta</taxon>
        <taxon>Tracheophyta</taxon>
        <taxon>Spermatophyta</taxon>
        <taxon>Magnoliopsida</taxon>
        <taxon>eudicotyledons</taxon>
        <taxon>Gunneridae</taxon>
        <taxon>Pentapetalae</taxon>
        <taxon>rosids</taxon>
        <taxon>malvids</taxon>
        <taxon>Malvales</taxon>
        <taxon>Dipterocarpaceae</taxon>
        <taxon>Rubroshorea</taxon>
    </lineage>
</organism>
<comment type="catalytic activity">
    <reaction evidence="17">
        <text>L-seryl-[protein] + ATP = O-phospho-L-seryl-[protein] + ADP + H(+)</text>
        <dbReference type="Rhea" id="RHEA:17989"/>
        <dbReference type="Rhea" id="RHEA-COMP:9863"/>
        <dbReference type="Rhea" id="RHEA-COMP:11604"/>
        <dbReference type="ChEBI" id="CHEBI:15378"/>
        <dbReference type="ChEBI" id="CHEBI:29999"/>
        <dbReference type="ChEBI" id="CHEBI:30616"/>
        <dbReference type="ChEBI" id="CHEBI:83421"/>
        <dbReference type="ChEBI" id="CHEBI:456216"/>
        <dbReference type="EC" id="2.7.11.1"/>
    </reaction>
</comment>
<dbReference type="PROSITE" id="PS00109">
    <property type="entry name" value="PROTEIN_KINASE_TYR"/>
    <property type="match status" value="1"/>
</dbReference>
<evidence type="ECO:0000256" key="3">
    <source>
        <dbReference type="ARBA" id="ARBA00022475"/>
    </source>
</evidence>
<dbReference type="InterPro" id="IPR032675">
    <property type="entry name" value="LRR_dom_sf"/>
</dbReference>
<dbReference type="InterPro" id="IPR011009">
    <property type="entry name" value="Kinase-like_dom_sf"/>
</dbReference>
<dbReference type="FunFam" id="1.10.510.10:FF:000445">
    <property type="entry name" value="MDIS1-interacting receptor like kinase 2"/>
    <property type="match status" value="1"/>
</dbReference>
<dbReference type="AlphaFoldDB" id="A0AAV5L0H9"/>
<dbReference type="InterPro" id="IPR051716">
    <property type="entry name" value="Plant_RL_S/T_kinase"/>
</dbReference>
<feature type="domain" description="Protein kinase" evidence="19">
    <location>
        <begin position="331"/>
        <end position="612"/>
    </location>
</feature>
<comment type="subcellular location">
    <subcellularLocation>
        <location evidence="1">Cell membrane</location>
        <topology evidence="1">Single-pass type I membrane protein</topology>
    </subcellularLocation>
</comment>
<evidence type="ECO:0000256" key="7">
    <source>
        <dbReference type="ARBA" id="ARBA00022692"/>
    </source>
</evidence>
<evidence type="ECO:0000256" key="1">
    <source>
        <dbReference type="ARBA" id="ARBA00004251"/>
    </source>
</evidence>
<dbReference type="InterPro" id="IPR001611">
    <property type="entry name" value="Leu-rich_rpt"/>
</dbReference>
<dbReference type="Pfam" id="PF00069">
    <property type="entry name" value="Pkinase"/>
    <property type="match status" value="1"/>
</dbReference>
<dbReference type="SMART" id="SM00369">
    <property type="entry name" value="LRR_TYP"/>
    <property type="match status" value="6"/>
</dbReference>
<dbReference type="PROSITE" id="PS50011">
    <property type="entry name" value="PROTEIN_KINASE_DOM"/>
    <property type="match status" value="1"/>
</dbReference>
<keyword evidence="7" id="KW-0812">Transmembrane</keyword>
<dbReference type="Pfam" id="PF00560">
    <property type="entry name" value="LRR_1"/>
    <property type="match status" value="3"/>
</dbReference>
<dbReference type="FunFam" id="3.80.10.10:FF:000400">
    <property type="entry name" value="Nuclear pore complex protein NUP107"/>
    <property type="match status" value="1"/>
</dbReference>
<dbReference type="InterPro" id="IPR013210">
    <property type="entry name" value="LRR_N_plant-typ"/>
</dbReference>
<evidence type="ECO:0000256" key="17">
    <source>
        <dbReference type="ARBA" id="ARBA00048679"/>
    </source>
</evidence>
<dbReference type="InterPro" id="IPR008266">
    <property type="entry name" value="Tyr_kinase_AS"/>
</dbReference>
<dbReference type="SUPFAM" id="SSF52058">
    <property type="entry name" value="L domain-like"/>
    <property type="match status" value="1"/>
</dbReference>
<evidence type="ECO:0000256" key="18">
    <source>
        <dbReference type="SAM" id="SignalP"/>
    </source>
</evidence>
<dbReference type="GO" id="GO:0005524">
    <property type="term" value="F:ATP binding"/>
    <property type="evidence" value="ECO:0007669"/>
    <property type="project" value="UniProtKB-KW"/>
</dbReference>
<evidence type="ECO:0000256" key="9">
    <source>
        <dbReference type="ARBA" id="ARBA00022737"/>
    </source>
</evidence>
<keyword evidence="13" id="KW-0472">Membrane</keyword>
<reference evidence="20 21" key="1">
    <citation type="journal article" date="2021" name="Commun. Biol.">
        <title>The genome of Shorea leprosula (Dipterocarpaceae) highlights the ecological relevance of drought in aseasonal tropical rainforests.</title>
        <authorList>
            <person name="Ng K.K.S."/>
            <person name="Kobayashi M.J."/>
            <person name="Fawcett J.A."/>
            <person name="Hatakeyama M."/>
            <person name="Paape T."/>
            <person name="Ng C.H."/>
            <person name="Ang C.C."/>
            <person name="Tnah L.H."/>
            <person name="Lee C.T."/>
            <person name="Nishiyama T."/>
            <person name="Sese J."/>
            <person name="O'Brien M.J."/>
            <person name="Copetti D."/>
            <person name="Mohd Noor M.I."/>
            <person name="Ong R.C."/>
            <person name="Putra M."/>
            <person name="Sireger I.Z."/>
            <person name="Indrioko S."/>
            <person name="Kosugi Y."/>
            <person name="Izuno A."/>
            <person name="Isagi Y."/>
            <person name="Lee S.L."/>
            <person name="Shimizu K.K."/>
        </authorList>
    </citation>
    <scope>NUCLEOTIDE SEQUENCE [LARGE SCALE GENOMIC DNA]</scope>
    <source>
        <strain evidence="20">214</strain>
    </source>
</reference>